<accession>A0A919UAW4</accession>
<evidence type="ECO:0000313" key="2">
    <source>
        <dbReference type="Proteomes" id="UP000660611"/>
    </source>
</evidence>
<keyword evidence="2" id="KW-1185">Reference proteome</keyword>
<proteinExistence type="predicted"/>
<name>A0A919UAW4_9ACTN</name>
<evidence type="ECO:0000313" key="1">
    <source>
        <dbReference type="EMBL" id="GIG48477.1"/>
    </source>
</evidence>
<gene>
    <name evidence="1" type="ORF">Dsi01nite_065180</name>
</gene>
<organism evidence="1 2">
    <name type="scientific">Dactylosporangium siamense</name>
    <dbReference type="NCBI Taxonomy" id="685454"/>
    <lineage>
        <taxon>Bacteria</taxon>
        <taxon>Bacillati</taxon>
        <taxon>Actinomycetota</taxon>
        <taxon>Actinomycetes</taxon>
        <taxon>Micromonosporales</taxon>
        <taxon>Micromonosporaceae</taxon>
        <taxon>Dactylosporangium</taxon>
    </lineage>
</organism>
<comment type="caution">
    <text evidence="1">The sequence shown here is derived from an EMBL/GenBank/DDBJ whole genome shotgun (WGS) entry which is preliminary data.</text>
</comment>
<dbReference type="EMBL" id="BONQ01000105">
    <property type="protein sequence ID" value="GIG48477.1"/>
    <property type="molecule type" value="Genomic_DNA"/>
</dbReference>
<protein>
    <submittedName>
        <fullName evidence="1">Uncharacterized protein</fullName>
    </submittedName>
</protein>
<dbReference type="AlphaFoldDB" id="A0A919UAW4"/>
<sequence>MLVSGHGYQCCRNEWEARMLSHDEREYREFEHDEDLLIVEEEHVSGPYRDGRPIL</sequence>
<reference evidence="1" key="1">
    <citation type="submission" date="2021-01" db="EMBL/GenBank/DDBJ databases">
        <title>Whole genome shotgun sequence of Dactylosporangium siamense NBRC 106093.</title>
        <authorList>
            <person name="Komaki H."/>
            <person name="Tamura T."/>
        </authorList>
    </citation>
    <scope>NUCLEOTIDE SEQUENCE</scope>
    <source>
        <strain evidence="1">NBRC 106093</strain>
    </source>
</reference>
<dbReference type="Proteomes" id="UP000660611">
    <property type="component" value="Unassembled WGS sequence"/>
</dbReference>